<dbReference type="PRINTS" id="PR00411">
    <property type="entry name" value="PNDRDTASEI"/>
</dbReference>
<dbReference type="EC" id="1.6.5.9" evidence="2"/>
<proteinExistence type="inferred from homology"/>
<evidence type="ECO:0000256" key="9">
    <source>
        <dbReference type="SAM" id="MobiDB-lite"/>
    </source>
</evidence>
<dbReference type="SUPFAM" id="SSF51905">
    <property type="entry name" value="FAD/NAD(P)-binding domain"/>
    <property type="match status" value="2"/>
</dbReference>
<evidence type="ECO:0000313" key="16">
    <source>
        <dbReference type="Proteomes" id="UP000256343"/>
    </source>
</evidence>
<evidence type="ECO:0000256" key="3">
    <source>
        <dbReference type="ARBA" id="ARBA00022630"/>
    </source>
</evidence>
<evidence type="ECO:0000256" key="5">
    <source>
        <dbReference type="ARBA" id="ARBA00022946"/>
    </source>
</evidence>
<keyword evidence="10" id="KW-1133">Transmembrane helix</keyword>
<protein>
    <recommendedName>
        <fullName evidence="2">NADH:ubiquinone reductase (non-electrogenic)</fullName>
        <ecNumber evidence="2">1.6.5.9</ecNumber>
    </recommendedName>
</protein>
<dbReference type="RefSeq" id="WP_347337893.1">
    <property type="nucleotide sequence ID" value="NZ_QRDT01000011.1"/>
</dbReference>
<feature type="domain" description="FAD/NAD(P)-binding" evidence="11">
    <location>
        <begin position="54"/>
        <end position="371"/>
    </location>
</feature>
<dbReference type="Gene3D" id="3.50.50.100">
    <property type="match status" value="1"/>
</dbReference>
<dbReference type="PRINTS" id="PR00368">
    <property type="entry name" value="FADPNR"/>
</dbReference>
<keyword evidence="4" id="KW-0274">FAD</keyword>
<keyword evidence="10" id="KW-0812">Transmembrane</keyword>
<evidence type="ECO:0000313" key="13">
    <source>
        <dbReference type="EMBL" id="RED33233.1"/>
    </source>
</evidence>
<dbReference type="EMBL" id="UFQQ01000011">
    <property type="protein sequence ID" value="SSW91309.1"/>
    <property type="molecule type" value="Genomic_DNA"/>
</dbReference>
<dbReference type="AlphaFoldDB" id="A0A336JT84"/>
<dbReference type="Proteomes" id="UP000252631">
    <property type="component" value="Unassembled WGS sequence"/>
</dbReference>
<evidence type="ECO:0000256" key="8">
    <source>
        <dbReference type="ARBA" id="ARBA00047599"/>
    </source>
</evidence>
<evidence type="ECO:0000259" key="12">
    <source>
        <dbReference type="Pfam" id="PF22366"/>
    </source>
</evidence>
<evidence type="ECO:0000313" key="15">
    <source>
        <dbReference type="Proteomes" id="UP000252631"/>
    </source>
</evidence>
<reference evidence="14 15" key="1">
    <citation type="submission" date="2017-08" db="EMBL/GenBank/DDBJ databases">
        <authorList>
            <person name="de Groot N.N."/>
        </authorList>
    </citation>
    <scope>NUCLEOTIDE SEQUENCE [LARGE SCALE GENOMIC DNA]</scope>
    <source>
        <strain evidence="14 15">JA575</strain>
    </source>
</reference>
<sequence length="462" mass="49889">MNRSEETTAKARPAPDPRGPGAHPRRPAADVTTPRREPQLVNPSEGAAQMRRRSVVVIGGGFGGLEVVHALAGCEIDVTLMDRKNHHCFQPLLYQVATAALSPADVAWPIRSIFSAQKNVTVIMAEVDRVDTGGQVVTTTDGLNIPFDELVIATGVTSSYFNHPEWAQYAAGLKTIEDATRIRARILGCFERAERTADPAARQTSMTFVIVGGGPTGVELAGSIAEIAQNVLARDFRHINPRTAKVVLVEAGERLLSAFAADLSRYTEGALQRMGVEVLTRASVARCSDDGVVLADGRRIDSCCVLWAAGVRATPAANWLGAQADRAGRLLVDAQLRVPPHPNIFAIGDIAAARSEGRPVPGLAPAAKQMGRFVGELITRKVSGLKGEQPVFVYRHQGDLATIGRKSAVVSIGRLRLTGFLGWLFWSVVHVYFLIGVRNRVAVAINWSWEYLTFQRGARLIS</sequence>
<evidence type="ECO:0000256" key="1">
    <source>
        <dbReference type="ARBA" id="ARBA00005272"/>
    </source>
</evidence>
<feature type="transmembrane region" description="Helical" evidence="10">
    <location>
        <begin position="415"/>
        <end position="435"/>
    </location>
</feature>
<dbReference type="Pfam" id="PF07992">
    <property type="entry name" value="Pyr_redox_2"/>
    <property type="match status" value="1"/>
</dbReference>
<dbReference type="PANTHER" id="PTHR43706:SF47">
    <property type="entry name" value="EXTERNAL NADH-UBIQUINONE OXIDOREDUCTASE 1, MITOCHONDRIAL-RELATED"/>
    <property type="match status" value="1"/>
</dbReference>
<gene>
    <name evidence="13" type="ORF">BJ125_11170</name>
    <name evidence="14" type="ORF">SAMN05892882_11170</name>
</gene>
<evidence type="ECO:0000256" key="4">
    <source>
        <dbReference type="ARBA" id="ARBA00022827"/>
    </source>
</evidence>
<dbReference type="PANTHER" id="PTHR43706">
    <property type="entry name" value="NADH DEHYDROGENASE"/>
    <property type="match status" value="1"/>
</dbReference>
<evidence type="ECO:0000256" key="6">
    <source>
        <dbReference type="ARBA" id="ARBA00023002"/>
    </source>
</evidence>
<dbReference type="Pfam" id="PF22366">
    <property type="entry name" value="NDH2_C"/>
    <property type="match status" value="1"/>
</dbReference>
<keyword evidence="5" id="KW-0809">Transit peptide</keyword>
<name>A0A336JT84_9BRAD</name>
<dbReference type="InterPro" id="IPR054585">
    <property type="entry name" value="NDH2-like_C"/>
</dbReference>
<evidence type="ECO:0000256" key="2">
    <source>
        <dbReference type="ARBA" id="ARBA00012637"/>
    </source>
</evidence>
<evidence type="ECO:0000259" key="11">
    <source>
        <dbReference type="Pfam" id="PF07992"/>
    </source>
</evidence>
<keyword evidence="10" id="KW-0472">Membrane</keyword>
<reference evidence="13 16" key="2">
    <citation type="submission" date="2018-07" db="EMBL/GenBank/DDBJ databases">
        <title>Genomic Encyclopedia of Archaeal and Bacterial Type Strains, Phase II (KMG-II): from individual species to whole genera.</title>
        <authorList>
            <person name="Goeker M."/>
        </authorList>
    </citation>
    <scope>NUCLEOTIDE SEQUENCE [LARGE SCALE GENOMIC DNA]</scope>
    <source>
        <strain evidence="13 16">JA575</strain>
    </source>
</reference>
<comment type="catalytic activity">
    <reaction evidence="8">
        <text>a quinone + NADH + H(+) = a quinol + NAD(+)</text>
        <dbReference type="Rhea" id="RHEA:46160"/>
        <dbReference type="ChEBI" id="CHEBI:15378"/>
        <dbReference type="ChEBI" id="CHEBI:24646"/>
        <dbReference type="ChEBI" id="CHEBI:57540"/>
        <dbReference type="ChEBI" id="CHEBI:57945"/>
        <dbReference type="ChEBI" id="CHEBI:132124"/>
        <dbReference type="EC" id="1.6.5.9"/>
    </reaction>
</comment>
<keyword evidence="16" id="KW-1185">Reference proteome</keyword>
<accession>A0A336JT84</accession>
<keyword evidence="6" id="KW-0560">Oxidoreductase</keyword>
<feature type="region of interest" description="Disordered" evidence="9">
    <location>
        <begin position="1"/>
        <end position="47"/>
    </location>
</feature>
<organism evidence="14 15">
    <name type="scientific">Rhodopseudomonas pentothenatexigens</name>
    <dbReference type="NCBI Taxonomy" id="999699"/>
    <lineage>
        <taxon>Bacteria</taxon>
        <taxon>Pseudomonadati</taxon>
        <taxon>Pseudomonadota</taxon>
        <taxon>Alphaproteobacteria</taxon>
        <taxon>Hyphomicrobiales</taxon>
        <taxon>Nitrobacteraceae</taxon>
        <taxon>Rhodopseudomonas</taxon>
    </lineage>
</organism>
<feature type="compositionally biased region" description="Basic and acidic residues" evidence="9">
    <location>
        <begin position="1"/>
        <end position="15"/>
    </location>
</feature>
<dbReference type="InterPro" id="IPR023753">
    <property type="entry name" value="FAD/NAD-binding_dom"/>
</dbReference>
<dbReference type="InterPro" id="IPR036188">
    <property type="entry name" value="FAD/NAD-bd_sf"/>
</dbReference>
<dbReference type="GO" id="GO:0050136">
    <property type="term" value="F:NADH dehydrogenase (quinone) (non-electrogenic) activity"/>
    <property type="evidence" value="ECO:0007669"/>
    <property type="project" value="UniProtKB-EC"/>
</dbReference>
<dbReference type="InterPro" id="IPR045024">
    <property type="entry name" value="NDH-2"/>
</dbReference>
<evidence type="ECO:0000256" key="7">
    <source>
        <dbReference type="ARBA" id="ARBA00023027"/>
    </source>
</evidence>
<evidence type="ECO:0000313" key="14">
    <source>
        <dbReference type="EMBL" id="SSW91309.1"/>
    </source>
</evidence>
<keyword evidence="3" id="KW-0285">Flavoprotein</keyword>
<comment type="similarity">
    <text evidence="1">Belongs to the NADH dehydrogenase family.</text>
</comment>
<dbReference type="Proteomes" id="UP000256343">
    <property type="component" value="Unassembled WGS sequence"/>
</dbReference>
<evidence type="ECO:0000256" key="10">
    <source>
        <dbReference type="SAM" id="Phobius"/>
    </source>
</evidence>
<feature type="domain" description="External alternative NADH-ubiquinone oxidoreductase-like C-terminal" evidence="12">
    <location>
        <begin position="396"/>
        <end position="452"/>
    </location>
</feature>
<keyword evidence="7" id="KW-0520">NAD</keyword>
<dbReference type="EMBL" id="QRDT01000011">
    <property type="protein sequence ID" value="RED33233.1"/>
    <property type="molecule type" value="Genomic_DNA"/>
</dbReference>